<name>A0A9Q0SFF6_SALVM</name>
<dbReference type="EMBL" id="JAPFFL010000016">
    <property type="protein sequence ID" value="KAJ6674855.1"/>
    <property type="molecule type" value="Genomic_DNA"/>
</dbReference>
<proteinExistence type="inferred from homology"/>
<feature type="domain" description="GH3 C-terminal" evidence="4">
    <location>
        <begin position="437"/>
        <end position="559"/>
    </location>
</feature>
<accession>A0A9Q0SFF6</accession>
<sequence>MMTYDDLVRNLEELTENAAHHQLQTLHSILQHQASVSYLQPYLSACDGVVDAATFRSRVPLSSYDDYFHLINQLANGDIDHHQPLLSADPLLCFFYSSGTSTMKPKLIPYFDSALSRAASYNGHQGSAAIFRKLVPPRPEVNKVLWFLYADEVTTTRGGFKVMAASTYPLQGNKSRSNWSQTISCISPREVVFGTNIEHQMYCHLLCALRNFDIIDGIRAAYAAGLIRAFSMLESKWEKLCDDLESGFPSLETADAAMKESVVEFLGGPQVDLSRRIREICAESNWGGILSKLWPNVRYVKAVTTGSMKQYYPKLKHYAGDVMILGGDYFASECCLGINLDIQQPPESTRFVMLPTAAYFEFLPLDLNERGVAGEETVDFSGVKVGKMYEVAVTTYRGLYRYRLGDIVSVVGFHNSSPLVEFVMRAPKTADEIITEKDLTSAVDSFQHSTAAEVVEFASFSDYELSPKQVKVFIEFREGCVFLQEEKLQESAEALRSCCSSLENGMGEIYKVQRDRGEVGPLVVSFVRSGTFDGILHLAIKNGAPASQYKPPKIIRSPEIVGFMEESAVMIRVYGSNHIMGNIGDNI</sequence>
<reference evidence="5" key="2">
    <citation type="journal article" date="2023" name="Int. J. Mol. Sci.">
        <title>De Novo Assembly and Annotation of 11 Diverse Shrub Willow (Salix) Genomes Reveals Novel Gene Organization in Sex-Linked Regions.</title>
        <authorList>
            <person name="Hyden B."/>
            <person name="Feng K."/>
            <person name="Yates T.B."/>
            <person name="Jawdy S."/>
            <person name="Cereghino C."/>
            <person name="Smart L.B."/>
            <person name="Muchero W."/>
        </authorList>
    </citation>
    <scope>NUCLEOTIDE SEQUENCE [LARGE SCALE GENOMIC DNA]</scope>
    <source>
        <tissue evidence="5">Shoot tip</tissue>
    </source>
</reference>
<dbReference type="PANTHER" id="PTHR31901:SF44">
    <property type="entry name" value="INDOLE-3-ACETIC ACID-AMIDO SYNTHETASE GH3.6-RELATED"/>
    <property type="match status" value="1"/>
</dbReference>
<dbReference type="AlphaFoldDB" id="A0A9Q0SFF6"/>
<dbReference type="Pfam" id="PF03321">
    <property type="entry name" value="GH3"/>
    <property type="match status" value="1"/>
</dbReference>
<dbReference type="GO" id="GO:0005737">
    <property type="term" value="C:cytoplasm"/>
    <property type="evidence" value="ECO:0007669"/>
    <property type="project" value="TreeGrafter"/>
</dbReference>
<evidence type="ECO:0000259" key="3">
    <source>
        <dbReference type="Pfam" id="PF23571"/>
    </source>
</evidence>
<dbReference type="Pfam" id="PF23571">
    <property type="entry name" value="GH3_M"/>
    <property type="match status" value="1"/>
</dbReference>
<feature type="domain" description="GH3 middle" evidence="3">
    <location>
        <begin position="351"/>
        <end position="425"/>
    </location>
</feature>
<evidence type="ECO:0000313" key="6">
    <source>
        <dbReference type="Proteomes" id="UP001151529"/>
    </source>
</evidence>
<evidence type="ECO:0000256" key="2">
    <source>
        <dbReference type="ARBA" id="ARBA00022598"/>
    </source>
</evidence>
<dbReference type="InterPro" id="IPR004993">
    <property type="entry name" value="GH3"/>
</dbReference>
<dbReference type="Pfam" id="PF23572">
    <property type="entry name" value="GH3_C"/>
    <property type="match status" value="1"/>
</dbReference>
<dbReference type="Proteomes" id="UP001151529">
    <property type="component" value="Chromosome 14"/>
</dbReference>
<organism evidence="5 6">
    <name type="scientific">Salix viminalis</name>
    <name type="common">Common osier</name>
    <name type="synonym">Basket willow</name>
    <dbReference type="NCBI Taxonomy" id="40686"/>
    <lineage>
        <taxon>Eukaryota</taxon>
        <taxon>Viridiplantae</taxon>
        <taxon>Streptophyta</taxon>
        <taxon>Embryophyta</taxon>
        <taxon>Tracheophyta</taxon>
        <taxon>Spermatophyta</taxon>
        <taxon>Magnoliopsida</taxon>
        <taxon>eudicotyledons</taxon>
        <taxon>Gunneridae</taxon>
        <taxon>Pentapetalae</taxon>
        <taxon>rosids</taxon>
        <taxon>fabids</taxon>
        <taxon>Malpighiales</taxon>
        <taxon>Salicaceae</taxon>
        <taxon>Saliceae</taxon>
        <taxon>Salix</taxon>
    </lineage>
</organism>
<comment type="caution">
    <text evidence="5">The sequence shown here is derived from an EMBL/GenBank/DDBJ whole genome shotgun (WGS) entry which is preliminary data.</text>
</comment>
<evidence type="ECO:0000259" key="4">
    <source>
        <dbReference type="Pfam" id="PF23572"/>
    </source>
</evidence>
<dbReference type="PANTHER" id="PTHR31901">
    <property type="entry name" value="GH3 DOMAIN-CONTAINING PROTEIN"/>
    <property type="match status" value="1"/>
</dbReference>
<keyword evidence="6" id="KW-1185">Reference proteome</keyword>
<dbReference type="GO" id="GO:0016881">
    <property type="term" value="F:acid-amino acid ligase activity"/>
    <property type="evidence" value="ECO:0007669"/>
    <property type="project" value="TreeGrafter"/>
</dbReference>
<dbReference type="InterPro" id="IPR055378">
    <property type="entry name" value="GH3_C"/>
</dbReference>
<gene>
    <name evidence="5" type="ORF">OIU85_011061</name>
</gene>
<dbReference type="OrthoDB" id="810913at2759"/>
<comment type="similarity">
    <text evidence="1">Belongs to the IAA-amido conjugating enzyme family.</text>
</comment>
<protein>
    <submittedName>
        <fullName evidence="5">INDOLE-3-ACETIC ACID-AMIDO SYNTHETASE GH3.6-RELATED</fullName>
    </submittedName>
</protein>
<keyword evidence="2" id="KW-0436">Ligase</keyword>
<evidence type="ECO:0000256" key="1">
    <source>
        <dbReference type="ARBA" id="ARBA00008068"/>
    </source>
</evidence>
<dbReference type="InterPro" id="IPR055377">
    <property type="entry name" value="GH3_M"/>
</dbReference>
<evidence type="ECO:0000313" key="5">
    <source>
        <dbReference type="EMBL" id="KAJ6674855.1"/>
    </source>
</evidence>
<reference evidence="5" key="1">
    <citation type="submission" date="2022-11" db="EMBL/GenBank/DDBJ databases">
        <authorList>
            <person name="Hyden B.L."/>
            <person name="Feng K."/>
            <person name="Yates T."/>
            <person name="Jawdy S."/>
            <person name="Smart L.B."/>
            <person name="Muchero W."/>
        </authorList>
    </citation>
    <scope>NUCLEOTIDE SEQUENCE</scope>
    <source>
        <tissue evidence="5">Shoot tip</tissue>
    </source>
</reference>